<proteinExistence type="predicted"/>
<accession>A0A6F9EIA2</accession>
<organism evidence="2 3">
    <name type="scientific">Kyrpidia spormannii</name>
    <dbReference type="NCBI Taxonomy" id="2055160"/>
    <lineage>
        <taxon>Bacteria</taxon>
        <taxon>Bacillati</taxon>
        <taxon>Bacillota</taxon>
        <taxon>Bacilli</taxon>
        <taxon>Bacillales</taxon>
        <taxon>Alicyclobacillaceae</taxon>
        <taxon>Kyrpidia</taxon>
    </lineage>
</organism>
<reference evidence="2 3" key="1">
    <citation type="submission" date="2020-04" db="EMBL/GenBank/DDBJ databases">
        <authorList>
            <person name="Hogendoorn C."/>
        </authorList>
    </citation>
    <scope>NUCLEOTIDE SEQUENCE [LARGE SCALE GENOMIC DNA]</scope>
    <source>
        <strain evidence="2">COOX1</strain>
    </source>
</reference>
<dbReference type="EMBL" id="LR792683">
    <property type="protein sequence ID" value="CAB3396212.1"/>
    <property type="molecule type" value="Genomic_DNA"/>
</dbReference>
<dbReference type="RefSeq" id="WP_232059771.1">
    <property type="nucleotide sequence ID" value="NZ_CP047972.1"/>
</dbReference>
<evidence type="ECO:0000313" key="2">
    <source>
        <dbReference type="EMBL" id="CAB3396212.1"/>
    </source>
</evidence>
<name>A0A6F9EIA2_9BACL</name>
<dbReference type="PANTHER" id="PTHR43236:SF1">
    <property type="entry name" value="BLL7220 PROTEIN"/>
    <property type="match status" value="1"/>
</dbReference>
<dbReference type="PANTHER" id="PTHR43236">
    <property type="entry name" value="ANTITOXIN HIGA1"/>
    <property type="match status" value="1"/>
</dbReference>
<dbReference type="InterPro" id="IPR052345">
    <property type="entry name" value="Rad_response_metalloprotease"/>
</dbReference>
<sequence>MPDAEASPLPMYGCLPLQWGGGFTAYRVEEESEVNAQEDEANLFASHFLMPREAFESEWSETYGLPFVDRVLKVKKIFQVSYKTVLYRLATETDLGDSVWGMFYGQYKRRTGKSLTPVDEPNPLLPEEFQAGCPEMLRSREPDSLSPYAFAPDRLSRLVRLALERSEITLSRGAEILRLDLESMRDRVASWVK</sequence>
<dbReference type="Pfam" id="PF06114">
    <property type="entry name" value="Peptidase_M78"/>
    <property type="match status" value="1"/>
</dbReference>
<evidence type="ECO:0000313" key="3">
    <source>
        <dbReference type="Proteomes" id="UP000502196"/>
    </source>
</evidence>
<evidence type="ECO:0000259" key="1">
    <source>
        <dbReference type="Pfam" id="PF06114"/>
    </source>
</evidence>
<gene>
    <name evidence="2" type="ORF">COOX1_3458</name>
</gene>
<protein>
    <recommendedName>
        <fullName evidence="1">IrrE N-terminal-like domain-containing protein</fullName>
    </recommendedName>
</protein>
<dbReference type="AlphaFoldDB" id="A0A6F9EIA2"/>
<dbReference type="Proteomes" id="UP000502196">
    <property type="component" value="Chromosome"/>
</dbReference>
<dbReference type="InterPro" id="IPR010359">
    <property type="entry name" value="IrrE_HExxH"/>
</dbReference>
<feature type="domain" description="IrrE N-terminal-like" evidence="1">
    <location>
        <begin position="36"/>
        <end position="89"/>
    </location>
</feature>